<keyword evidence="1" id="KW-0862">Zinc</keyword>
<keyword evidence="4" id="KW-1185">Reference proteome</keyword>
<sequence>MTRLADERSEQLMRALAGGMPLDRVAEGHALYRGGRVLVMEVVMNTVYGAVNDGTVYAVTLDADDMAYSTCTCPEDAACVHMAALFFRYCESAGGDADAVLRMMTEGARGDADGGAGAVSGGTDGPEAWAEWFAGRFGAVWQQCRHSLHPLQPVLQEAKGKARDWPREMRRLHWLQTVLLVLEQAERAYAVTDPSNRYYYEMSFSRSVEPWVQHWLELLHETEPVPANDAEERWLRAIALRLRNAALDETFKLLRWDELYVAWWDRFAGWPDAVREEREVIGRLADQVADADTTAHSSSPRASAVLTAQAFFRFKAGDHAGAIDAMRRTPFERTSTFVLGFAERCLAEGDFAALERWMRFLQEQLRLTRVAAVLKPYLKLCRSADERQPDNPMWIRMMREWLPVSYGELSAHYLSRGRMREWTDLQLAMGIRPEDLDPGHLRVLAKEAPELLLPLFHRAVDESVRTRGRQGYRAAVRHLKRLEKLYRAAGREERWRMFIREFRIRHARLRALQEELRYANLSDD</sequence>
<evidence type="ECO:0000256" key="1">
    <source>
        <dbReference type="PROSITE-ProRule" id="PRU00325"/>
    </source>
</evidence>
<dbReference type="Proteomes" id="UP000681526">
    <property type="component" value="Unassembled WGS sequence"/>
</dbReference>
<keyword evidence="1" id="KW-0479">Metal-binding</keyword>
<dbReference type="EMBL" id="CAJRAY010000036">
    <property type="protein sequence ID" value="CAG5084452.1"/>
    <property type="molecule type" value="Genomic_DNA"/>
</dbReference>
<dbReference type="PROSITE" id="PS50966">
    <property type="entry name" value="ZF_SWIM"/>
    <property type="match status" value="1"/>
</dbReference>
<dbReference type="RefSeq" id="WP_213484125.1">
    <property type="nucleotide sequence ID" value="NZ_CAJRAY010000036.1"/>
</dbReference>
<reference evidence="3 4" key="1">
    <citation type="submission" date="2021-04" db="EMBL/GenBank/DDBJ databases">
        <authorList>
            <person name="Rakotoarivonina H."/>
        </authorList>
    </citation>
    <scope>NUCLEOTIDE SEQUENCE [LARGE SCALE GENOMIC DNA]</scope>
    <source>
        <strain evidence="3 4">XE</strain>
    </source>
</reference>
<evidence type="ECO:0000313" key="3">
    <source>
        <dbReference type="EMBL" id="CAG5084452.1"/>
    </source>
</evidence>
<comment type="caution">
    <text evidence="3">The sequence shown here is derived from an EMBL/GenBank/DDBJ whole genome shotgun (WGS) entry which is preliminary data.</text>
</comment>
<organism evidence="3 4">
    <name type="scientific">Thermobacillus xylanilyticus</name>
    <dbReference type="NCBI Taxonomy" id="76633"/>
    <lineage>
        <taxon>Bacteria</taxon>
        <taxon>Bacillati</taxon>
        <taxon>Bacillota</taxon>
        <taxon>Bacilli</taxon>
        <taxon>Bacillales</taxon>
        <taxon>Paenibacillaceae</taxon>
        <taxon>Thermobacillus</taxon>
    </lineage>
</organism>
<protein>
    <submittedName>
        <fullName evidence="3">Zinc finger SWIM domain protein</fullName>
    </submittedName>
</protein>
<feature type="domain" description="SWIM-type" evidence="2">
    <location>
        <begin position="57"/>
        <end position="90"/>
    </location>
</feature>
<evidence type="ECO:0000313" key="4">
    <source>
        <dbReference type="Proteomes" id="UP000681526"/>
    </source>
</evidence>
<dbReference type="InterPro" id="IPR007527">
    <property type="entry name" value="Znf_SWIM"/>
</dbReference>
<keyword evidence="1" id="KW-0863">Zinc-finger</keyword>
<evidence type="ECO:0000259" key="2">
    <source>
        <dbReference type="PROSITE" id="PS50966"/>
    </source>
</evidence>
<proteinExistence type="predicted"/>
<name>A0ABM8V351_THEXY</name>
<gene>
    <name evidence="3" type="primary">txxe 1343</name>
    <name evidence="3" type="ORF">TXXE_07860</name>
</gene>
<accession>A0ABM8V351</accession>